<dbReference type="SUPFAM" id="SSF55874">
    <property type="entry name" value="ATPase domain of HSP90 chaperone/DNA topoisomerase II/histidine kinase"/>
    <property type="match status" value="1"/>
</dbReference>
<organism evidence="3 4">
    <name type="scientific">Parabacteroides goldsteinii DSM 19448 = WAL 12034</name>
    <dbReference type="NCBI Taxonomy" id="927665"/>
    <lineage>
        <taxon>Bacteria</taxon>
        <taxon>Pseudomonadati</taxon>
        <taxon>Bacteroidota</taxon>
        <taxon>Bacteroidia</taxon>
        <taxon>Bacteroidales</taxon>
        <taxon>Tannerellaceae</taxon>
        <taxon>Parabacteroides</taxon>
    </lineage>
</organism>
<protein>
    <recommendedName>
        <fullName evidence="2">Histidine kinase domain-containing protein</fullName>
    </recommendedName>
</protein>
<name>A0A0F5JB67_9BACT</name>
<sequence>MRKNTQRLLLLVNNLMDVQKYDSQKMVLQKEKFDLSVFVQELYELFVPVAKNRNITFTRKNELPVDYCVYYDRQEIEKVLFNLLSNAFKFTPEKGTIEIILSVLSSENDIVRVRSW</sequence>
<dbReference type="STRING" id="927665.HMPREF1535_02885"/>
<dbReference type="AlphaFoldDB" id="A0A0F5JB67"/>
<feature type="domain" description="Histidine kinase" evidence="2">
    <location>
        <begin position="1"/>
        <end position="99"/>
    </location>
</feature>
<dbReference type="Gene3D" id="3.30.565.10">
    <property type="entry name" value="Histidine kinase-like ATPase, C-terminal domain"/>
    <property type="match status" value="1"/>
</dbReference>
<dbReference type="Proteomes" id="UP000033047">
    <property type="component" value="Unassembled WGS sequence"/>
</dbReference>
<dbReference type="PANTHER" id="PTHR43547:SF2">
    <property type="entry name" value="HYBRID SIGNAL TRANSDUCTION HISTIDINE KINASE C"/>
    <property type="match status" value="1"/>
</dbReference>
<gene>
    <name evidence="3" type="ORF">HMPREF1535_02885</name>
</gene>
<evidence type="ECO:0000313" key="3">
    <source>
        <dbReference type="EMBL" id="KKB54760.1"/>
    </source>
</evidence>
<dbReference type="PANTHER" id="PTHR43547">
    <property type="entry name" value="TWO-COMPONENT HISTIDINE KINASE"/>
    <property type="match status" value="1"/>
</dbReference>
<dbReference type="PROSITE" id="PS50109">
    <property type="entry name" value="HIS_KIN"/>
    <property type="match status" value="1"/>
</dbReference>
<dbReference type="EMBL" id="AQHV01000013">
    <property type="protein sequence ID" value="KKB54760.1"/>
    <property type="molecule type" value="Genomic_DNA"/>
</dbReference>
<dbReference type="InterPro" id="IPR005467">
    <property type="entry name" value="His_kinase_dom"/>
</dbReference>
<proteinExistence type="predicted"/>
<evidence type="ECO:0000313" key="4">
    <source>
        <dbReference type="Proteomes" id="UP000033047"/>
    </source>
</evidence>
<reference evidence="3 4" key="1">
    <citation type="submission" date="2013-04" db="EMBL/GenBank/DDBJ databases">
        <title>The Genome Sequence of Parabacteroides goldsteinii DSM 19448.</title>
        <authorList>
            <consortium name="The Broad Institute Genomics Platform"/>
            <person name="Earl A."/>
            <person name="Ward D."/>
            <person name="Feldgarden M."/>
            <person name="Gevers D."/>
            <person name="Martens E."/>
            <person name="Sakamoto M."/>
            <person name="Benno Y."/>
            <person name="Song Y."/>
            <person name="Liu C."/>
            <person name="Lee J."/>
            <person name="Bolanos M."/>
            <person name="Vaisanen M.L."/>
            <person name="Finegold S.M."/>
            <person name="Walker B."/>
            <person name="Young S."/>
            <person name="Zeng Q."/>
            <person name="Gargeya S."/>
            <person name="Fitzgerald M."/>
            <person name="Haas B."/>
            <person name="Abouelleil A."/>
            <person name="Allen A.W."/>
            <person name="Alvarado L."/>
            <person name="Arachchi H.M."/>
            <person name="Berlin A.M."/>
            <person name="Chapman S.B."/>
            <person name="Gainer-Dewar J."/>
            <person name="Goldberg J."/>
            <person name="Griggs A."/>
            <person name="Gujja S."/>
            <person name="Hansen M."/>
            <person name="Howarth C."/>
            <person name="Imamovic A."/>
            <person name="Ireland A."/>
            <person name="Larimer J."/>
            <person name="McCowan C."/>
            <person name="Murphy C."/>
            <person name="Pearson M."/>
            <person name="Poon T.W."/>
            <person name="Priest M."/>
            <person name="Roberts A."/>
            <person name="Saif S."/>
            <person name="Shea T."/>
            <person name="Sisk P."/>
            <person name="Sykes S."/>
            <person name="Wortman J."/>
            <person name="Nusbaum C."/>
            <person name="Birren B."/>
        </authorList>
    </citation>
    <scope>NUCLEOTIDE SEQUENCE [LARGE SCALE GENOMIC DNA]</scope>
    <source>
        <strain evidence="3 4">DSM 19448</strain>
    </source>
</reference>
<dbReference type="GO" id="GO:0000155">
    <property type="term" value="F:phosphorelay sensor kinase activity"/>
    <property type="evidence" value="ECO:0007669"/>
    <property type="project" value="TreeGrafter"/>
</dbReference>
<keyword evidence="1" id="KW-0597">Phosphoprotein</keyword>
<comment type="caution">
    <text evidence="3">The sequence shown here is derived from an EMBL/GenBank/DDBJ whole genome shotgun (WGS) entry which is preliminary data.</text>
</comment>
<accession>A0A0F5JB67</accession>
<evidence type="ECO:0000259" key="2">
    <source>
        <dbReference type="PROSITE" id="PS50109"/>
    </source>
</evidence>
<dbReference type="InterPro" id="IPR036890">
    <property type="entry name" value="HATPase_C_sf"/>
</dbReference>
<dbReference type="HOGENOM" id="CLU_2094497_0_0_10"/>
<evidence type="ECO:0000256" key="1">
    <source>
        <dbReference type="ARBA" id="ARBA00022553"/>
    </source>
</evidence>